<evidence type="ECO:0000313" key="4">
    <source>
        <dbReference type="Proteomes" id="UP000095347"/>
    </source>
</evidence>
<evidence type="ECO:0000256" key="1">
    <source>
        <dbReference type="SAM" id="SignalP"/>
    </source>
</evidence>
<dbReference type="InterPro" id="IPR006860">
    <property type="entry name" value="FecR"/>
</dbReference>
<gene>
    <name evidence="3" type="ORF">BEN30_14125</name>
</gene>
<organism evidence="3 4">
    <name type="scientific">Magnetovibrio blakemorei</name>
    <dbReference type="NCBI Taxonomy" id="28181"/>
    <lineage>
        <taxon>Bacteria</taxon>
        <taxon>Pseudomonadati</taxon>
        <taxon>Pseudomonadota</taxon>
        <taxon>Alphaproteobacteria</taxon>
        <taxon>Rhodospirillales</taxon>
        <taxon>Magnetovibrionaceae</taxon>
        <taxon>Magnetovibrio</taxon>
    </lineage>
</organism>
<feature type="domain" description="FecR protein" evidence="2">
    <location>
        <begin position="57"/>
        <end position="153"/>
    </location>
</feature>
<accession>A0A1E5Q5I9</accession>
<dbReference type="STRING" id="28181.BEN30_14125"/>
<comment type="caution">
    <text evidence="3">The sequence shown here is derived from an EMBL/GenBank/DDBJ whole genome shotgun (WGS) entry which is preliminary data.</text>
</comment>
<reference evidence="4" key="1">
    <citation type="submission" date="2016-07" db="EMBL/GenBank/DDBJ databases">
        <authorList>
            <person name="Florea S."/>
            <person name="Webb J.S."/>
            <person name="Jaromczyk J."/>
            <person name="Schardl C.L."/>
        </authorList>
    </citation>
    <scope>NUCLEOTIDE SEQUENCE [LARGE SCALE GENOMIC DNA]</scope>
    <source>
        <strain evidence="4">MV-1</strain>
    </source>
</reference>
<dbReference type="PANTHER" id="PTHR38731:SF1">
    <property type="entry name" value="FECR PROTEIN DOMAIN-CONTAINING PROTEIN"/>
    <property type="match status" value="1"/>
</dbReference>
<evidence type="ECO:0000313" key="3">
    <source>
        <dbReference type="EMBL" id="OEJ65586.1"/>
    </source>
</evidence>
<dbReference type="PANTHER" id="PTHR38731">
    <property type="entry name" value="LIPL45-RELATED LIPOPROTEIN-RELATED"/>
    <property type="match status" value="1"/>
</dbReference>
<dbReference type="AlphaFoldDB" id="A0A1E5Q5I9"/>
<dbReference type="Pfam" id="PF04773">
    <property type="entry name" value="FecR"/>
    <property type="match status" value="1"/>
</dbReference>
<protein>
    <recommendedName>
        <fullName evidence="2">FecR protein domain-containing protein</fullName>
    </recommendedName>
</protein>
<sequence>MKTVLVAVGLVGAAVVLPAQAADDVGAVERARGVTMVVRQDIIQPLQLGSGVQVLDHLQTGDDARLHVVFADGSDLSMGSSSDLMIDDMVYEPAQRGHGVLRLTKGVFRLVSGQVNKVPGGTLTIRTPLATIGVRGTDFWGQQTSEKLEMALLDDGELTITTAQGTVTLTDPLNAVVVLKGQPPSAIYTLTPEQLNAAKATVAW</sequence>
<evidence type="ECO:0000259" key="2">
    <source>
        <dbReference type="Pfam" id="PF04773"/>
    </source>
</evidence>
<dbReference type="EMBL" id="MCGG01000048">
    <property type="protein sequence ID" value="OEJ65586.1"/>
    <property type="molecule type" value="Genomic_DNA"/>
</dbReference>
<proteinExistence type="predicted"/>
<dbReference type="Gene3D" id="2.60.120.1440">
    <property type="match status" value="1"/>
</dbReference>
<keyword evidence="4" id="KW-1185">Reference proteome</keyword>
<keyword evidence="1" id="KW-0732">Signal</keyword>
<feature type="chain" id="PRO_5009184051" description="FecR protein domain-containing protein" evidence="1">
    <location>
        <begin position="22"/>
        <end position="204"/>
    </location>
</feature>
<name>A0A1E5Q5I9_9PROT</name>
<dbReference type="Proteomes" id="UP000095347">
    <property type="component" value="Unassembled WGS sequence"/>
</dbReference>
<feature type="signal peptide" evidence="1">
    <location>
        <begin position="1"/>
        <end position="21"/>
    </location>
</feature>